<dbReference type="SUPFAM" id="SSF53383">
    <property type="entry name" value="PLP-dependent transferases"/>
    <property type="match status" value="1"/>
</dbReference>
<evidence type="ECO:0000256" key="3">
    <source>
        <dbReference type="ARBA" id="ARBA00023239"/>
    </source>
</evidence>
<protein>
    <recommendedName>
        <fullName evidence="6">Aminotransferase class V-fold PLP-dependent enzyme</fullName>
    </recommendedName>
</protein>
<dbReference type="InterPro" id="IPR015421">
    <property type="entry name" value="PyrdxlP-dep_Trfase_major"/>
</dbReference>
<reference evidence="4 5" key="1">
    <citation type="submission" date="2024-08" db="EMBL/GenBank/DDBJ databases">
        <title>Whole-genome sequencing of halo(alkali)philic microorganisms from hypersaline lakes.</title>
        <authorList>
            <person name="Sorokin D.Y."/>
            <person name="Merkel A.Y."/>
            <person name="Messina E."/>
            <person name="Yakimov M."/>
        </authorList>
    </citation>
    <scope>NUCLEOTIDE SEQUENCE [LARGE SCALE GENOMIC DNA]</scope>
    <source>
        <strain evidence="4 5">Cl-TMA</strain>
    </source>
</reference>
<dbReference type="PANTHER" id="PTHR42735">
    <property type="match status" value="1"/>
</dbReference>
<evidence type="ECO:0000256" key="1">
    <source>
        <dbReference type="ARBA" id="ARBA00001933"/>
    </source>
</evidence>
<proteinExistence type="predicted"/>
<dbReference type="PANTHER" id="PTHR42735:SF6">
    <property type="entry name" value="SPHINGOSINE-1-PHOSPHATE LYASE 1"/>
    <property type="match status" value="1"/>
</dbReference>
<sequence>MSAPPSRRFGFPDSPPDPRVMARFTEALEDNVNSYGMHCRPPGPLENPYRDLERRLVADAARFVGLPEDTLGYVCGGASEAALFAAWTARKMGIRHVLVSRNAHASTLKAAEVAGLDGGMMRAQAPLTAAGVAEALARLPDDAPLWAALTWVNPIHAETDDLEGVVRLLRERPAPTLVFVDGAVGGLLGPAVRGETLAGLDVDVLGMDFHKLGQAPVGTGLLLYRPGLHELVRTPGAYLPYGEDTTLVGSRNAAFAAAATASLELAADGTLGARFEALRPWDAALRDRLGEHLAARLFPYYLLDGGPAPLGEEDARALAAFGIHPMEVAGRVRIRICLAPGQDPEAFEALLARLERTLPRHSGVAAP</sequence>
<keyword evidence="3" id="KW-0456">Lyase</keyword>
<gene>
    <name evidence="4" type="ORF">ACERLL_01650</name>
</gene>
<dbReference type="RefSeq" id="WP_373654314.1">
    <property type="nucleotide sequence ID" value="NZ_JBGUAW010000001.1"/>
</dbReference>
<name>A0ABV4TTU0_9GAMM</name>
<accession>A0ABV4TTU0</accession>
<organism evidence="4 5">
    <name type="scientific">Thiohalorhabdus methylotrophus</name>
    <dbReference type="NCBI Taxonomy" id="3242694"/>
    <lineage>
        <taxon>Bacteria</taxon>
        <taxon>Pseudomonadati</taxon>
        <taxon>Pseudomonadota</taxon>
        <taxon>Gammaproteobacteria</taxon>
        <taxon>Thiohalorhabdales</taxon>
        <taxon>Thiohalorhabdaceae</taxon>
        <taxon>Thiohalorhabdus</taxon>
    </lineage>
</organism>
<dbReference type="InterPro" id="IPR015424">
    <property type="entry name" value="PyrdxlP-dep_Trfase"/>
</dbReference>
<evidence type="ECO:0000313" key="5">
    <source>
        <dbReference type="Proteomes" id="UP001575181"/>
    </source>
</evidence>
<dbReference type="Proteomes" id="UP001575181">
    <property type="component" value="Unassembled WGS sequence"/>
</dbReference>
<comment type="caution">
    <text evidence="4">The sequence shown here is derived from an EMBL/GenBank/DDBJ whole genome shotgun (WGS) entry which is preliminary data.</text>
</comment>
<evidence type="ECO:0008006" key="6">
    <source>
        <dbReference type="Google" id="ProtNLM"/>
    </source>
</evidence>
<keyword evidence="5" id="KW-1185">Reference proteome</keyword>
<evidence type="ECO:0000256" key="2">
    <source>
        <dbReference type="ARBA" id="ARBA00022898"/>
    </source>
</evidence>
<evidence type="ECO:0000313" key="4">
    <source>
        <dbReference type="EMBL" id="MFA9459530.1"/>
    </source>
</evidence>
<dbReference type="InterPro" id="IPR050477">
    <property type="entry name" value="GrpII_AminoAcid_Decarb"/>
</dbReference>
<comment type="cofactor">
    <cofactor evidence="1">
        <name>pyridoxal 5'-phosphate</name>
        <dbReference type="ChEBI" id="CHEBI:597326"/>
    </cofactor>
</comment>
<dbReference type="Gene3D" id="3.40.640.10">
    <property type="entry name" value="Type I PLP-dependent aspartate aminotransferase-like (Major domain)"/>
    <property type="match status" value="1"/>
</dbReference>
<dbReference type="EMBL" id="JBGUAW010000001">
    <property type="protein sequence ID" value="MFA9459530.1"/>
    <property type="molecule type" value="Genomic_DNA"/>
</dbReference>
<keyword evidence="2" id="KW-0663">Pyridoxal phosphate</keyword>